<dbReference type="InterPro" id="IPR023214">
    <property type="entry name" value="HAD_sf"/>
</dbReference>
<keyword evidence="13" id="KW-1185">Reference proteome</keyword>
<keyword evidence="5" id="KW-0963">Cytoplasm</keyword>
<evidence type="ECO:0000256" key="11">
    <source>
        <dbReference type="ARBA" id="ARBA00047820"/>
    </source>
</evidence>
<evidence type="ECO:0000313" key="12">
    <source>
        <dbReference type="EMBL" id="KDN95273.1"/>
    </source>
</evidence>
<dbReference type="NCBIfam" id="TIGR01458">
    <property type="entry name" value="HAD-SF-IIA-hyp3"/>
    <property type="match status" value="1"/>
</dbReference>
<evidence type="ECO:0000256" key="1">
    <source>
        <dbReference type="ARBA" id="ARBA00001946"/>
    </source>
</evidence>
<dbReference type="Proteomes" id="UP000027341">
    <property type="component" value="Unassembled WGS sequence"/>
</dbReference>
<keyword evidence="7 12" id="KW-0378">Hydrolase</keyword>
<dbReference type="PANTHER" id="PTHR19288">
    <property type="entry name" value="4-NITROPHENYLPHOSPHATASE-RELATED"/>
    <property type="match status" value="1"/>
</dbReference>
<evidence type="ECO:0000256" key="10">
    <source>
        <dbReference type="ARBA" id="ARBA00039357"/>
    </source>
</evidence>
<comment type="cofactor">
    <cofactor evidence="1">
        <name>Mg(2+)</name>
        <dbReference type="ChEBI" id="CHEBI:18420"/>
    </cofactor>
</comment>
<evidence type="ECO:0000256" key="2">
    <source>
        <dbReference type="ARBA" id="ARBA00004496"/>
    </source>
</evidence>
<dbReference type="EMBL" id="JMIU01000001">
    <property type="protein sequence ID" value="KDN95273.1"/>
    <property type="molecule type" value="Genomic_DNA"/>
</dbReference>
<evidence type="ECO:0000313" key="13">
    <source>
        <dbReference type="Proteomes" id="UP000027341"/>
    </source>
</evidence>
<evidence type="ECO:0000256" key="5">
    <source>
        <dbReference type="ARBA" id="ARBA00022490"/>
    </source>
</evidence>
<evidence type="ECO:0000256" key="8">
    <source>
        <dbReference type="ARBA" id="ARBA00022842"/>
    </source>
</evidence>
<dbReference type="AlphaFoldDB" id="A0A066ZN91"/>
<evidence type="ECO:0000256" key="3">
    <source>
        <dbReference type="ARBA" id="ARBA00007958"/>
    </source>
</evidence>
<dbReference type="InterPro" id="IPR006357">
    <property type="entry name" value="HAD-SF_hydro_IIA"/>
</dbReference>
<comment type="similarity">
    <text evidence="3">Belongs to the HAD-like hydrolase superfamily.</text>
</comment>
<dbReference type="PANTHER" id="PTHR19288:SF44">
    <property type="entry name" value="PHOSPHOLYSINE PHOSPHOHISTIDINE INORGANIC PYROPHOSPHATE PHOSPHATASE"/>
    <property type="match status" value="1"/>
</dbReference>
<dbReference type="GO" id="GO:0016791">
    <property type="term" value="F:phosphatase activity"/>
    <property type="evidence" value="ECO:0007669"/>
    <property type="project" value="InterPro"/>
</dbReference>
<protein>
    <recommendedName>
        <fullName evidence="10">Phospholysine phosphohistidine inorganic pyrophosphate phosphatase</fullName>
        <ecNumber evidence="4">3.6.1.1</ecNumber>
    </recommendedName>
</protein>
<dbReference type="GO" id="GO:0004427">
    <property type="term" value="F:inorganic diphosphate phosphatase activity"/>
    <property type="evidence" value="ECO:0007669"/>
    <property type="project" value="UniProtKB-EC"/>
</dbReference>
<evidence type="ECO:0000256" key="7">
    <source>
        <dbReference type="ARBA" id="ARBA00022801"/>
    </source>
</evidence>
<proteinExistence type="inferred from homology"/>
<evidence type="ECO:0000256" key="4">
    <source>
        <dbReference type="ARBA" id="ARBA00012146"/>
    </source>
</evidence>
<dbReference type="EC" id="3.6.1.1" evidence="4"/>
<keyword evidence="8" id="KW-0460">Magnesium</keyword>
<dbReference type="NCBIfam" id="TIGR01460">
    <property type="entry name" value="HAD-SF-IIA"/>
    <property type="match status" value="1"/>
</dbReference>
<dbReference type="GO" id="GO:0046872">
    <property type="term" value="F:metal ion binding"/>
    <property type="evidence" value="ECO:0007669"/>
    <property type="project" value="UniProtKB-KW"/>
</dbReference>
<evidence type="ECO:0000256" key="9">
    <source>
        <dbReference type="ARBA" id="ARBA00037258"/>
    </source>
</evidence>
<keyword evidence="6" id="KW-0479">Metal-binding</keyword>
<comment type="function">
    <text evidence="9">Phosphatase that hydrolyzes imidodiphosphate, 3-phosphohistidine and 6-phospholysine. Has broad substrate specificity and can also hydrolyze inorganic diphosphate, but with lower efficiency.</text>
</comment>
<dbReference type="Pfam" id="PF13344">
    <property type="entry name" value="Hydrolase_6"/>
    <property type="match status" value="1"/>
</dbReference>
<dbReference type="Gene3D" id="3.40.50.1000">
    <property type="entry name" value="HAD superfamily/HAD-like"/>
    <property type="match status" value="2"/>
</dbReference>
<comment type="caution">
    <text evidence="12">The sequence shown here is derived from an EMBL/GenBank/DDBJ whole genome shotgun (WGS) entry which is preliminary data.</text>
</comment>
<dbReference type="Pfam" id="PF13242">
    <property type="entry name" value="Hydrolase_like"/>
    <property type="match status" value="1"/>
</dbReference>
<evidence type="ECO:0000256" key="6">
    <source>
        <dbReference type="ARBA" id="ARBA00022723"/>
    </source>
</evidence>
<organism evidence="12 13">
    <name type="scientific">Hydrogenovibrio marinus</name>
    <dbReference type="NCBI Taxonomy" id="28885"/>
    <lineage>
        <taxon>Bacteria</taxon>
        <taxon>Pseudomonadati</taxon>
        <taxon>Pseudomonadota</taxon>
        <taxon>Gammaproteobacteria</taxon>
        <taxon>Thiotrichales</taxon>
        <taxon>Piscirickettsiaceae</taxon>
        <taxon>Hydrogenovibrio</taxon>
    </lineage>
</organism>
<dbReference type="InterPro" id="IPR006355">
    <property type="entry name" value="LHPP/HDHD2"/>
</dbReference>
<dbReference type="InterPro" id="IPR036412">
    <property type="entry name" value="HAD-like_sf"/>
</dbReference>
<sequence>MKAVFLDLSGVLYEGHRLIDGAVEAVQWLRQQGYVLRFVTNTATKSHHMIFDELIELGFHLEEFELFTAPQAAKNYITEHQLKPYCILHPNLMPEFAELQSDTPNCVLLGDAQDALNYSSLNKAFRLIEDGCPLIGIGKNKYFMSHDGLKLDAGVFIHALEWASGTEAIIMGKPDHHFFHEVVASTDFKPEECLMIGDDVIGDVKGAIDAGLKACLVQTGKFKESDLSSLPNNAFLITSISHLVTE</sequence>
<dbReference type="GO" id="GO:0005829">
    <property type="term" value="C:cytosol"/>
    <property type="evidence" value="ECO:0007669"/>
    <property type="project" value="TreeGrafter"/>
</dbReference>
<dbReference type="STRING" id="28885.EI16_02915"/>
<dbReference type="SUPFAM" id="SSF56784">
    <property type="entry name" value="HAD-like"/>
    <property type="match status" value="1"/>
</dbReference>
<reference evidence="12 13" key="1">
    <citation type="submission" date="2014-04" db="EMBL/GenBank/DDBJ databases">
        <title>Draft genome sequence of Hydrogenovibrio marinus MH-110, a model organism for aerobic H2 metabolism.</title>
        <authorList>
            <person name="Cha H.J."/>
            <person name="Jo B.H."/>
            <person name="Hwang B.H."/>
        </authorList>
    </citation>
    <scope>NUCLEOTIDE SEQUENCE [LARGE SCALE GENOMIC DNA]</scope>
    <source>
        <strain evidence="12 13">MH-110</strain>
    </source>
</reference>
<accession>A0A066ZN91</accession>
<name>A0A066ZN91_HYDMR</name>
<gene>
    <name evidence="12" type="ORF">EI16_02915</name>
</gene>
<comment type="catalytic activity">
    <reaction evidence="11">
        <text>diphosphate + H2O = 2 phosphate + H(+)</text>
        <dbReference type="Rhea" id="RHEA:24576"/>
        <dbReference type="ChEBI" id="CHEBI:15377"/>
        <dbReference type="ChEBI" id="CHEBI:15378"/>
        <dbReference type="ChEBI" id="CHEBI:33019"/>
        <dbReference type="ChEBI" id="CHEBI:43474"/>
        <dbReference type="EC" id="3.6.1.1"/>
    </reaction>
</comment>
<comment type="subcellular location">
    <subcellularLocation>
        <location evidence="2">Cytoplasm</location>
    </subcellularLocation>
</comment>